<sequence length="202" mass="23233">MNTLRDYYTEMGIDINALLQINRELTAGTLTLEEMIEKSTEVKRDMLKEAKLSTFEHDWKQNFIEKEARKKTPFDIRKWPGNYVDYYSDGDLVIGAVKPGKEAGVDYKLSHYEKCKCDECKSNDRKPIRGGFSPNVHDMLPVIVDGNRNLAAKITYTVDKNKVKNYTPWTLDQIAKPLEDLLVQKMGRFGVELFGTILFRAA</sequence>
<proteinExistence type="predicted"/>
<name>A0A383A1M1_9ZZZZ</name>
<organism evidence="1">
    <name type="scientific">marine metagenome</name>
    <dbReference type="NCBI Taxonomy" id="408172"/>
    <lineage>
        <taxon>unclassified sequences</taxon>
        <taxon>metagenomes</taxon>
        <taxon>ecological metagenomes</taxon>
    </lineage>
</organism>
<gene>
    <name evidence="1" type="ORF">METZ01_LOCUS454387</name>
</gene>
<feature type="non-terminal residue" evidence="1">
    <location>
        <position position="202"/>
    </location>
</feature>
<accession>A0A383A1M1</accession>
<dbReference type="AlphaFoldDB" id="A0A383A1M1"/>
<protein>
    <submittedName>
        <fullName evidence="1">Uncharacterized protein</fullName>
    </submittedName>
</protein>
<reference evidence="1" key="1">
    <citation type="submission" date="2018-05" db="EMBL/GenBank/DDBJ databases">
        <authorList>
            <person name="Lanie J.A."/>
            <person name="Ng W.-L."/>
            <person name="Kazmierczak K.M."/>
            <person name="Andrzejewski T.M."/>
            <person name="Davidsen T.M."/>
            <person name="Wayne K.J."/>
            <person name="Tettelin H."/>
            <person name="Glass J.I."/>
            <person name="Rusch D."/>
            <person name="Podicherti R."/>
            <person name="Tsui H.-C.T."/>
            <person name="Winkler M.E."/>
        </authorList>
    </citation>
    <scope>NUCLEOTIDE SEQUENCE</scope>
</reference>
<evidence type="ECO:0000313" key="1">
    <source>
        <dbReference type="EMBL" id="SVE01533.1"/>
    </source>
</evidence>
<dbReference type="EMBL" id="UINC01188351">
    <property type="protein sequence ID" value="SVE01533.1"/>
    <property type="molecule type" value="Genomic_DNA"/>
</dbReference>